<keyword evidence="2" id="KW-1185">Reference proteome</keyword>
<dbReference type="Proteomes" id="UP001066276">
    <property type="component" value="Chromosome 2_2"/>
</dbReference>
<comment type="caution">
    <text evidence="1">The sequence shown here is derived from an EMBL/GenBank/DDBJ whole genome shotgun (WGS) entry which is preliminary data.</text>
</comment>
<accession>A0AAV7UQR8</accession>
<sequence length="71" mass="8512">WRYCQSRGRPMRISERENKENEGWKKVIQGLRRFLLRREVEKCLAFWDPALVSHPFLSLTGRSLKAPKKVK</sequence>
<evidence type="ECO:0000313" key="2">
    <source>
        <dbReference type="Proteomes" id="UP001066276"/>
    </source>
</evidence>
<name>A0AAV7UQR8_PLEWA</name>
<feature type="non-terminal residue" evidence="1">
    <location>
        <position position="71"/>
    </location>
</feature>
<dbReference type="AlphaFoldDB" id="A0AAV7UQR8"/>
<dbReference type="EMBL" id="JANPWB010000004">
    <property type="protein sequence ID" value="KAJ1190736.1"/>
    <property type="molecule type" value="Genomic_DNA"/>
</dbReference>
<proteinExistence type="predicted"/>
<protein>
    <submittedName>
        <fullName evidence="1">Uncharacterized protein</fullName>
    </submittedName>
</protein>
<organism evidence="1 2">
    <name type="scientific">Pleurodeles waltl</name>
    <name type="common">Iberian ribbed newt</name>
    <dbReference type="NCBI Taxonomy" id="8319"/>
    <lineage>
        <taxon>Eukaryota</taxon>
        <taxon>Metazoa</taxon>
        <taxon>Chordata</taxon>
        <taxon>Craniata</taxon>
        <taxon>Vertebrata</taxon>
        <taxon>Euteleostomi</taxon>
        <taxon>Amphibia</taxon>
        <taxon>Batrachia</taxon>
        <taxon>Caudata</taxon>
        <taxon>Salamandroidea</taxon>
        <taxon>Salamandridae</taxon>
        <taxon>Pleurodelinae</taxon>
        <taxon>Pleurodeles</taxon>
    </lineage>
</organism>
<evidence type="ECO:0000313" key="1">
    <source>
        <dbReference type="EMBL" id="KAJ1190736.1"/>
    </source>
</evidence>
<gene>
    <name evidence="1" type="ORF">NDU88_000058</name>
</gene>
<reference evidence="1" key="1">
    <citation type="journal article" date="2022" name="bioRxiv">
        <title>Sequencing and chromosome-scale assembly of the giantPleurodeles waltlgenome.</title>
        <authorList>
            <person name="Brown T."/>
            <person name="Elewa A."/>
            <person name="Iarovenko S."/>
            <person name="Subramanian E."/>
            <person name="Araus A.J."/>
            <person name="Petzold A."/>
            <person name="Susuki M."/>
            <person name="Suzuki K.-i.T."/>
            <person name="Hayashi T."/>
            <person name="Toyoda A."/>
            <person name="Oliveira C."/>
            <person name="Osipova E."/>
            <person name="Leigh N.D."/>
            <person name="Simon A."/>
            <person name="Yun M.H."/>
        </authorList>
    </citation>
    <scope>NUCLEOTIDE SEQUENCE</scope>
    <source>
        <strain evidence="1">20211129_DDA</strain>
        <tissue evidence="1">Liver</tissue>
    </source>
</reference>
<feature type="non-terminal residue" evidence="1">
    <location>
        <position position="1"/>
    </location>
</feature>